<evidence type="ECO:0000313" key="4">
    <source>
        <dbReference type="Proteomes" id="UP000293764"/>
    </source>
</evidence>
<accession>A0A4Q5MWH4</accession>
<keyword evidence="2" id="KW-0472">Membrane</keyword>
<dbReference type="InterPro" id="IPR025101">
    <property type="entry name" value="DUF4012"/>
</dbReference>
<proteinExistence type="predicted"/>
<evidence type="ECO:0000256" key="2">
    <source>
        <dbReference type="SAM" id="Phobius"/>
    </source>
</evidence>
<reference evidence="3 4" key="1">
    <citation type="submission" date="2019-01" db="EMBL/GenBank/DDBJ databases">
        <title>Novel species of Cellulomonas.</title>
        <authorList>
            <person name="Liu Q."/>
            <person name="Xin Y.-H."/>
        </authorList>
    </citation>
    <scope>NUCLEOTIDE SEQUENCE [LARGE SCALE GENOMIC DNA]</scope>
    <source>
        <strain evidence="3 4">HLT2-17</strain>
    </source>
</reference>
<sequence length="608" mass="64030">MSAPVDATHPGSTPDPTPPVRVQRARPRRSRRRRTWRIALLTTVVLVLAAGGWLAFRGWQAATSLLHAEQIVQDVRTGLADVDTASVADRLPELEADAATARAATSDPVWRVAAHLPFVGPSFAAVATVSAALDDVAGIAGPTLDEIDTIAQVQGLRGTDGRIDLAPLAEAAPALVRAAAVVGDADDAVAGIDPDRLVGPLAGPVEQVQEGMAEVSALLDGTARFAGLLPPMLGLDGPRTYLLLSLNSAELRTAGGIVGAVAVIRAENGSIELVDQRTTLDFPATDEPVLPLTDEEVTVHTDRLGRWIQNTVMTPDFPRTAELVTAIWRSRTGEEVDGVIATDAVAIANLLEATGPIDEPGGLTLTTDNFLDELLHESYLRLRDPVEADGFFTGVASTIFRAVGDGQGEARRVVEELGKASSKHRLRVWSAHPEEQSELVQTSAGGAFLSGGADDAAGVFLDDGTTGKLDYFLTTDVQVEDVRCEADSTTAVVRVDLAYDPPADITEYPEYVTGPRGSNLPTGSVATNLTVYAPVGGEIVEMRLGDGFIGGLTATESGRAVEVLSSRLAPGERATYRFEVRTPRAVPELPVWLTPTMTSPGIMTAACG</sequence>
<organism evidence="3 4">
    <name type="scientific">Pengzhenrongella frigida</name>
    <dbReference type="NCBI Taxonomy" id="1259133"/>
    <lineage>
        <taxon>Bacteria</taxon>
        <taxon>Bacillati</taxon>
        <taxon>Actinomycetota</taxon>
        <taxon>Actinomycetes</taxon>
        <taxon>Micrococcales</taxon>
        <taxon>Pengzhenrongella</taxon>
    </lineage>
</organism>
<dbReference type="EMBL" id="SDWW01000047">
    <property type="protein sequence ID" value="RYV49919.1"/>
    <property type="molecule type" value="Genomic_DNA"/>
</dbReference>
<feature type="transmembrane region" description="Helical" evidence="2">
    <location>
        <begin position="36"/>
        <end position="56"/>
    </location>
</feature>
<dbReference type="OrthoDB" id="3203519at2"/>
<gene>
    <name evidence="3" type="ORF">EUA98_16235</name>
</gene>
<dbReference type="Proteomes" id="UP000293764">
    <property type="component" value="Unassembled WGS sequence"/>
</dbReference>
<keyword evidence="4" id="KW-1185">Reference proteome</keyword>
<evidence type="ECO:0000313" key="3">
    <source>
        <dbReference type="EMBL" id="RYV49919.1"/>
    </source>
</evidence>
<name>A0A4Q5MWH4_9MICO</name>
<keyword evidence="2" id="KW-1133">Transmembrane helix</keyword>
<dbReference type="Pfam" id="PF13196">
    <property type="entry name" value="DUF4012"/>
    <property type="match status" value="1"/>
</dbReference>
<protein>
    <submittedName>
        <fullName evidence="3">DUF4012 domain-containing protein</fullName>
    </submittedName>
</protein>
<dbReference type="RefSeq" id="WP_130103744.1">
    <property type="nucleotide sequence ID" value="NZ_SDWW01000047.1"/>
</dbReference>
<feature type="region of interest" description="Disordered" evidence="1">
    <location>
        <begin position="1"/>
        <end position="29"/>
    </location>
</feature>
<dbReference type="AlphaFoldDB" id="A0A4Q5MWH4"/>
<keyword evidence="2" id="KW-0812">Transmembrane</keyword>
<evidence type="ECO:0000256" key="1">
    <source>
        <dbReference type="SAM" id="MobiDB-lite"/>
    </source>
</evidence>
<comment type="caution">
    <text evidence="3">The sequence shown here is derived from an EMBL/GenBank/DDBJ whole genome shotgun (WGS) entry which is preliminary data.</text>
</comment>